<evidence type="ECO:0000313" key="7">
    <source>
        <dbReference type="EMBL" id="KAF6156356.1"/>
    </source>
</evidence>
<name>A0A7J7MN99_9MAGN</name>
<evidence type="ECO:0000256" key="2">
    <source>
        <dbReference type="ARBA" id="ARBA00022723"/>
    </source>
</evidence>
<dbReference type="Gene3D" id="4.10.1110.10">
    <property type="entry name" value="AN1-like Zinc finger"/>
    <property type="match status" value="1"/>
</dbReference>
<evidence type="ECO:0000256" key="1">
    <source>
        <dbReference type="ARBA" id="ARBA00003732"/>
    </source>
</evidence>
<gene>
    <name evidence="7" type="ORF">GIB67_031477</name>
</gene>
<comment type="caution">
    <text evidence="7">The sequence shown here is derived from an EMBL/GenBank/DDBJ whole genome shotgun (WGS) entry which is preliminary data.</text>
</comment>
<organism evidence="7 8">
    <name type="scientific">Kingdonia uniflora</name>
    <dbReference type="NCBI Taxonomy" id="39325"/>
    <lineage>
        <taxon>Eukaryota</taxon>
        <taxon>Viridiplantae</taxon>
        <taxon>Streptophyta</taxon>
        <taxon>Embryophyta</taxon>
        <taxon>Tracheophyta</taxon>
        <taxon>Spermatophyta</taxon>
        <taxon>Magnoliopsida</taxon>
        <taxon>Ranunculales</taxon>
        <taxon>Circaeasteraceae</taxon>
        <taxon>Kingdonia</taxon>
    </lineage>
</organism>
<evidence type="ECO:0000256" key="4">
    <source>
        <dbReference type="ARBA" id="ARBA00022833"/>
    </source>
</evidence>
<evidence type="ECO:0000259" key="6">
    <source>
        <dbReference type="PROSITE" id="PS51039"/>
    </source>
</evidence>
<keyword evidence="2" id="KW-0479">Metal-binding</keyword>
<keyword evidence="4" id="KW-0862">Zinc</keyword>
<keyword evidence="8" id="KW-1185">Reference proteome</keyword>
<dbReference type="InterPro" id="IPR000058">
    <property type="entry name" value="Znf_AN1"/>
</dbReference>
<dbReference type="PANTHER" id="PTHR10634:SF98">
    <property type="entry name" value="ZINC FINGER A20 AND AN1 DOMAIN-CONTAINING STRESS-ASSOCIATED PROTEIN 3"/>
    <property type="match status" value="1"/>
</dbReference>
<keyword evidence="3 5" id="KW-0863">Zinc-finger</keyword>
<accession>A0A7J7MN99</accession>
<dbReference type="SUPFAM" id="SSF118310">
    <property type="entry name" value="AN1-like Zinc finger"/>
    <property type="match status" value="1"/>
</dbReference>
<dbReference type="PROSITE" id="PS51039">
    <property type="entry name" value="ZF_AN1"/>
    <property type="match status" value="1"/>
</dbReference>
<dbReference type="InterPro" id="IPR050652">
    <property type="entry name" value="AN1_A20_ZnFinger"/>
</dbReference>
<dbReference type="FunFam" id="4.10.1110.10:FF:000001">
    <property type="entry name" value="Zinc finger AN1-type containing 6"/>
    <property type="match status" value="1"/>
</dbReference>
<feature type="domain" description="AN1-type" evidence="6">
    <location>
        <begin position="1"/>
        <end position="47"/>
    </location>
</feature>
<dbReference type="InterPro" id="IPR035896">
    <property type="entry name" value="AN1-like_Znf"/>
</dbReference>
<dbReference type="OrthoDB" id="428577at2759"/>
<proteinExistence type="predicted"/>
<evidence type="ECO:0000256" key="5">
    <source>
        <dbReference type="PROSITE-ProRule" id="PRU00449"/>
    </source>
</evidence>
<dbReference type="EMBL" id="JACGCM010001343">
    <property type="protein sequence ID" value="KAF6156356.1"/>
    <property type="molecule type" value="Genomic_DNA"/>
</dbReference>
<comment type="function">
    <text evidence="1">May be involved in environmental stress response.</text>
</comment>
<dbReference type="GO" id="GO:0008270">
    <property type="term" value="F:zinc ion binding"/>
    <property type="evidence" value="ECO:0007669"/>
    <property type="project" value="UniProtKB-KW"/>
</dbReference>
<sequence length="75" mass="8425">MVAANRCCSCNKRLGLLGFKCRCGSTFCSAHRYPEIHECRSDFKSGGRDAIMKTNPTVRADKLETGQIFIHMLEL</sequence>
<dbReference type="Pfam" id="PF01428">
    <property type="entry name" value="zf-AN1"/>
    <property type="match status" value="1"/>
</dbReference>
<dbReference type="PANTHER" id="PTHR10634">
    <property type="entry name" value="AN1-TYPE ZINC FINGER PROTEIN"/>
    <property type="match status" value="1"/>
</dbReference>
<evidence type="ECO:0000313" key="8">
    <source>
        <dbReference type="Proteomes" id="UP000541444"/>
    </source>
</evidence>
<reference evidence="7 8" key="1">
    <citation type="journal article" date="2020" name="IScience">
        <title>Genome Sequencing of the Endangered Kingdonia uniflora (Circaeasteraceae, Ranunculales) Reveals Potential Mechanisms of Evolutionary Specialization.</title>
        <authorList>
            <person name="Sun Y."/>
            <person name="Deng T."/>
            <person name="Zhang A."/>
            <person name="Moore M.J."/>
            <person name="Landis J.B."/>
            <person name="Lin N."/>
            <person name="Zhang H."/>
            <person name="Zhang X."/>
            <person name="Huang J."/>
            <person name="Zhang X."/>
            <person name="Sun H."/>
            <person name="Wang H."/>
        </authorList>
    </citation>
    <scope>NUCLEOTIDE SEQUENCE [LARGE SCALE GENOMIC DNA]</scope>
    <source>
        <strain evidence="7">TB1705</strain>
        <tissue evidence="7">Leaf</tissue>
    </source>
</reference>
<dbReference type="AlphaFoldDB" id="A0A7J7MN99"/>
<dbReference type="Proteomes" id="UP000541444">
    <property type="component" value="Unassembled WGS sequence"/>
</dbReference>
<protein>
    <recommendedName>
        <fullName evidence="6">AN1-type domain-containing protein</fullName>
    </recommendedName>
</protein>
<dbReference type="SMART" id="SM00154">
    <property type="entry name" value="ZnF_AN1"/>
    <property type="match status" value="1"/>
</dbReference>
<evidence type="ECO:0000256" key="3">
    <source>
        <dbReference type="ARBA" id="ARBA00022771"/>
    </source>
</evidence>